<protein>
    <submittedName>
        <fullName evidence="2">Uncharacterized protein</fullName>
    </submittedName>
</protein>
<sequence>MKQDGYLGSMLFAEIIGYQPLQVDFAQNISPNT</sequence>
<evidence type="ECO:0000313" key="1">
    <source>
        <dbReference type="EMBL" id="CAL1266978.1"/>
    </source>
</evidence>
<dbReference type="AlphaFoldDB" id="A0AAV1ZG07"/>
<proteinExistence type="predicted"/>
<dbReference type="Proteomes" id="UP001497382">
    <property type="component" value="Unassembled WGS sequence"/>
</dbReference>
<accession>A0AAV1ZG07</accession>
<name>A0AAV1ZG07_9ARAC</name>
<dbReference type="EMBL" id="CAXIEN010000048">
    <property type="protein sequence ID" value="CAL1270433.1"/>
    <property type="molecule type" value="Genomic_DNA"/>
</dbReference>
<evidence type="ECO:0000313" key="3">
    <source>
        <dbReference type="EMBL" id="CAL1290325.1"/>
    </source>
</evidence>
<dbReference type="EMBL" id="CAXIEN010000025">
    <property type="protein sequence ID" value="CAL1266978.1"/>
    <property type="molecule type" value="Genomic_DNA"/>
</dbReference>
<evidence type="ECO:0000313" key="4">
    <source>
        <dbReference type="Proteomes" id="UP001497382"/>
    </source>
</evidence>
<comment type="caution">
    <text evidence="2">The sequence shown here is derived from an EMBL/GenBank/DDBJ whole genome shotgun (WGS) entry which is preliminary data.</text>
</comment>
<reference evidence="2 4" key="1">
    <citation type="submission" date="2024-04" db="EMBL/GenBank/DDBJ databases">
        <authorList>
            <person name="Rising A."/>
            <person name="Reimegard J."/>
            <person name="Sonavane S."/>
            <person name="Akerstrom W."/>
            <person name="Nylinder S."/>
            <person name="Hedman E."/>
            <person name="Kallberg Y."/>
        </authorList>
    </citation>
    <scope>NUCLEOTIDE SEQUENCE [LARGE SCALE GENOMIC DNA]</scope>
</reference>
<gene>
    <name evidence="3" type="ORF">LARSCL_LOCUS16414</name>
    <name evidence="1" type="ORF">LARSCL_LOCUS3387</name>
    <name evidence="2" type="ORF">LARSCL_LOCUS5293</name>
</gene>
<keyword evidence="4" id="KW-1185">Reference proteome</keyword>
<dbReference type="EMBL" id="CAXIEN010000262">
    <property type="protein sequence ID" value="CAL1290325.1"/>
    <property type="molecule type" value="Genomic_DNA"/>
</dbReference>
<organism evidence="2 4">
    <name type="scientific">Larinioides sclopetarius</name>
    <dbReference type="NCBI Taxonomy" id="280406"/>
    <lineage>
        <taxon>Eukaryota</taxon>
        <taxon>Metazoa</taxon>
        <taxon>Ecdysozoa</taxon>
        <taxon>Arthropoda</taxon>
        <taxon>Chelicerata</taxon>
        <taxon>Arachnida</taxon>
        <taxon>Araneae</taxon>
        <taxon>Araneomorphae</taxon>
        <taxon>Entelegynae</taxon>
        <taxon>Araneoidea</taxon>
        <taxon>Araneidae</taxon>
        <taxon>Larinioides</taxon>
    </lineage>
</organism>
<evidence type="ECO:0000313" key="2">
    <source>
        <dbReference type="EMBL" id="CAL1270433.1"/>
    </source>
</evidence>